<reference evidence="4 5" key="1">
    <citation type="journal article" date="2011" name="J. Bacteriol.">
        <title>Two new complete genome sequences offer insight into host and tissue specificity of plant pathogenic Xanthomonas spp.</title>
        <authorList>
            <person name="Bogdanove A.J."/>
            <person name="Koebnik R."/>
            <person name="Lu H."/>
            <person name="Furutani A."/>
            <person name="Angiuoli S.V."/>
            <person name="Patil P.B."/>
            <person name="Van Sluys M.A."/>
            <person name="Ryan R.P."/>
            <person name="Meyer D.F."/>
            <person name="Han S.W."/>
            <person name="Aparna G."/>
            <person name="Rajaram M."/>
            <person name="Delcher A.L."/>
            <person name="Phillippy A.M."/>
            <person name="Puiu D."/>
            <person name="Schatz M.C."/>
            <person name="Shumway M."/>
            <person name="Sommer D.D."/>
            <person name="Trapnell C."/>
            <person name="Benahmed F."/>
            <person name="Dimitrov G."/>
            <person name="Madupu R."/>
            <person name="Radune D."/>
            <person name="Sullivan S."/>
            <person name="Jha G."/>
            <person name="Ishihara H."/>
            <person name="Lee S.W."/>
            <person name="Pandey A."/>
            <person name="Sharma V."/>
            <person name="Sriariyanun M."/>
            <person name="Szurek B."/>
            <person name="Vera-Cruz C.M."/>
            <person name="Dorman K.S."/>
            <person name="Ronald P.C."/>
            <person name="Verdier V."/>
            <person name="Dow J.M."/>
            <person name="Sonti R.V."/>
            <person name="Tsuge S."/>
            <person name="Brendel V.P."/>
            <person name="Rabinowicz P.D."/>
            <person name="Leach J.E."/>
            <person name="White F.F."/>
            <person name="Salzberg S.L."/>
        </authorList>
    </citation>
    <scope>NUCLEOTIDE SEQUENCE [LARGE SCALE GENOMIC DNA]</scope>
    <source>
        <strain evidence="4 5">BLS256</strain>
    </source>
</reference>
<dbReference type="EMBL" id="CP003057">
    <property type="protein sequence ID" value="AEQ95156.1"/>
    <property type="molecule type" value="Genomic_DNA"/>
</dbReference>
<evidence type="ECO:0000313" key="5">
    <source>
        <dbReference type="Proteomes" id="UP000008851"/>
    </source>
</evidence>
<keyword evidence="1 2" id="KW-0597">Phosphoprotein</keyword>
<dbReference type="PROSITE" id="PS50110">
    <property type="entry name" value="RESPONSE_REGULATORY"/>
    <property type="match status" value="1"/>
</dbReference>
<evidence type="ECO:0000259" key="3">
    <source>
        <dbReference type="PROSITE" id="PS50110"/>
    </source>
</evidence>
<dbReference type="Gene3D" id="3.40.50.2300">
    <property type="match status" value="1"/>
</dbReference>
<sequence>MRSNPDLRHECIGGALERLADHPQEPGGCHIAVAVAGRRIDGDLLQREGFQQVIATTDPLRVMGLVWAFAPDLILLDLKMPELDGDALLEQLARRSDPGQFLPVIVLTANPSRSARHRALGLGAKDFLTKPLDTFEVALRVWNVAETTVLFKRLRALAAPDATPPGWRRQS</sequence>
<organism evidence="4 5">
    <name type="scientific">Xanthomonas oryzae pv. oryzicola (strain BLS256)</name>
    <dbReference type="NCBI Taxonomy" id="383407"/>
    <lineage>
        <taxon>Bacteria</taxon>
        <taxon>Pseudomonadati</taxon>
        <taxon>Pseudomonadota</taxon>
        <taxon>Gammaproteobacteria</taxon>
        <taxon>Lysobacterales</taxon>
        <taxon>Lysobacteraceae</taxon>
        <taxon>Xanthomonas</taxon>
    </lineage>
</organism>
<dbReference type="GO" id="GO:0000160">
    <property type="term" value="P:phosphorelay signal transduction system"/>
    <property type="evidence" value="ECO:0007669"/>
    <property type="project" value="InterPro"/>
</dbReference>
<protein>
    <submittedName>
        <fullName evidence="4">Two-component system response regulator protein</fullName>
    </submittedName>
</protein>
<dbReference type="Pfam" id="PF00072">
    <property type="entry name" value="Response_reg"/>
    <property type="match status" value="1"/>
</dbReference>
<dbReference type="KEGG" id="xor:XOC_0950"/>
<evidence type="ECO:0000256" key="1">
    <source>
        <dbReference type="ARBA" id="ARBA00022553"/>
    </source>
</evidence>
<dbReference type="PANTHER" id="PTHR44591:SF3">
    <property type="entry name" value="RESPONSE REGULATORY DOMAIN-CONTAINING PROTEIN"/>
    <property type="match status" value="1"/>
</dbReference>
<dbReference type="AlphaFoldDB" id="G7TEH7"/>
<proteinExistence type="predicted"/>
<dbReference type="Proteomes" id="UP000008851">
    <property type="component" value="Chromosome"/>
</dbReference>
<dbReference type="InterPro" id="IPR001789">
    <property type="entry name" value="Sig_transdc_resp-reg_receiver"/>
</dbReference>
<dbReference type="eggNOG" id="COG3706">
    <property type="taxonomic scope" value="Bacteria"/>
</dbReference>
<dbReference type="InterPro" id="IPR050595">
    <property type="entry name" value="Bact_response_regulator"/>
</dbReference>
<feature type="modified residue" description="4-aspartylphosphate" evidence="2">
    <location>
        <position position="77"/>
    </location>
</feature>
<name>G7TEH7_XANOB</name>
<feature type="domain" description="Response regulatory" evidence="3">
    <location>
        <begin position="27"/>
        <end position="145"/>
    </location>
</feature>
<dbReference type="SUPFAM" id="SSF52172">
    <property type="entry name" value="CheY-like"/>
    <property type="match status" value="1"/>
</dbReference>
<gene>
    <name evidence="4" type="ORF">XOC_0950</name>
</gene>
<evidence type="ECO:0000256" key="2">
    <source>
        <dbReference type="PROSITE-ProRule" id="PRU00169"/>
    </source>
</evidence>
<dbReference type="PANTHER" id="PTHR44591">
    <property type="entry name" value="STRESS RESPONSE REGULATOR PROTEIN 1"/>
    <property type="match status" value="1"/>
</dbReference>
<evidence type="ECO:0000313" key="4">
    <source>
        <dbReference type="EMBL" id="AEQ95156.1"/>
    </source>
</evidence>
<accession>G7TEH7</accession>
<dbReference type="HOGENOM" id="CLU_000445_69_17_6"/>
<dbReference type="SMART" id="SM00448">
    <property type="entry name" value="REC"/>
    <property type="match status" value="1"/>
</dbReference>
<dbReference type="InterPro" id="IPR011006">
    <property type="entry name" value="CheY-like_superfamily"/>
</dbReference>